<dbReference type="PANTHER" id="PTHR44757">
    <property type="entry name" value="DIGUANYLATE CYCLASE DGCP"/>
    <property type="match status" value="1"/>
</dbReference>
<keyword evidence="1" id="KW-1133">Transmembrane helix</keyword>
<reference evidence="4 6" key="1">
    <citation type="submission" date="2014-03" db="EMBL/GenBank/DDBJ databases">
        <title>Complete genome sequence of the Radio-Resistant Rubrobacter radiotolerans RSPS-4.</title>
        <authorList>
            <person name="Egas C.C."/>
            <person name="Barroso C.C."/>
            <person name="Froufe H.J.C."/>
            <person name="Pacheco J.J."/>
            <person name="Albuquerque L.L."/>
            <person name="da Costa M.M.S."/>
        </authorList>
    </citation>
    <scope>NUCLEOTIDE SEQUENCE [LARGE SCALE GENOMIC DNA]</scope>
    <source>
        <strain evidence="4 6">RSPS-4</strain>
    </source>
</reference>
<feature type="transmembrane region" description="Helical" evidence="1">
    <location>
        <begin position="12"/>
        <end position="35"/>
    </location>
</feature>
<dbReference type="EMBL" id="JAWXXX010000001">
    <property type="protein sequence ID" value="MDX5892838.1"/>
    <property type="molecule type" value="Genomic_DNA"/>
</dbReference>
<keyword evidence="1" id="KW-0472">Membrane</keyword>
<dbReference type="Gene3D" id="3.30.70.270">
    <property type="match status" value="1"/>
</dbReference>
<dbReference type="AlphaFoldDB" id="A0A023WYX5"/>
<feature type="transmembrane region" description="Helical" evidence="1">
    <location>
        <begin position="151"/>
        <end position="172"/>
    </location>
</feature>
<feature type="transmembrane region" description="Helical" evidence="1">
    <location>
        <begin position="118"/>
        <end position="139"/>
    </location>
</feature>
<dbReference type="OrthoDB" id="23692at2"/>
<dbReference type="NCBIfam" id="TIGR00254">
    <property type="entry name" value="GGDEF"/>
    <property type="match status" value="1"/>
</dbReference>
<dbReference type="PANTHER" id="PTHR44757:SF2">
    <property type="entry name" value="BIOFILM ARCHITECTURE MAINTENANCE PROTEIN MBAA"/>
    <property type="match status" value="1"/>
</dbReference>
<dbReference type="SUPFAM" id="SSF55073">
    <property type="entry name" value="Nucleotide cyclase"/>
    <property type="match status" value="1"/>
</dbReference>
<dbReference type="PROSITE" id="PS50883">
    <property type="entry name" value="EAL"/>
    <property type="match status" value="1"/>
</dbReference>
<keyword evidence="1" id="KW-0812">Transmembrane</keyword>
<reference evidence="5" key="2">
    <citation type="submission" date="2023-11" db="EMBL/GenBank/DDBJ databases">
        <title>MicrobeMod: A computational toolkit for identifying prokaryotic methylation and restriction-modification with nanopore sequencing.</title>
        <authorList>
            <person name="Crits-Christoph A."/>
            <person name="Kang S.C."/>
            <person name="Lee H."/>
            <person name="Ostrov N."/>
        </authorList>
    </citation>
    <scope>NUCLEOTIDE SEQUENCE</scope>
    <source>
        <strain evidence="5">ATCC 51242</strain>
    </source>
</reference>
<dbReference type="InterPro" id="IPR043128">
    <property type="entry name" value="Rev_trsase/Diguanyl_cyclase"/>
</dbReference>
<dbReference type="Proteomes" id="UP001281130">
    <property type="component" value="Unassembled WGS sequence"/>
</dbReference>
<dbReference type="InterPro" id="IPR052155">
    <property type="entry name" value="Biofilm_reg_signaling"/>
</dbReference>
<dbReference type="eggNOG" id="COG5001">
    <property type="taxonomic scope" value="Bacteria"/>
</dbReference>
<dbReference type="Gene3D" id="3.20.20.450">
    <property type="entry name" value="EAL domain"/>
    <property type="match status" value="1"/>
</dbReference>
<dbReference type="SUPFAM" id="SSF141868">
    <property type="entry name" value="EAL domain-like"/>
    <property type="match status" value="1"/>
</dbReference>
<protein>
    <submittedName>
        <fullName evidence="5">EAL domain-containing protein</fullName>
    </submittedName>
    <submittedName>
        <fullName evidence="4">GGDEF: diguanylate cyclase (GGDEF) domain</fullName>
    </submittedName>
</protein>
<evidence type="ECO:0000259" key="3">
    <source>
        <dbReference type="PROSITE" id="PS50887"/>
    </source>
</evidence>
<feature type="domain" description="EAL" evidence="2">
    <location>
        <begin position="363"/>
        <end position="623"/>
    </location>
</feature>
<accession>A0A023WYX5</accession>
<feature type="transmembrane region" description="Helical" evidence="1">
    <location>
        <begin position="70"/>
        <end position="87"/>
    </location>
</feature>
<evidence type="ECO:0000313" key="4">
    <source>
        <dbReference type="EMBL" id="AHY45427.1"/>
    </source>
</evidence>
<dbReference type="SMART" id="SM00267">
    <property type="entry name" value="GGDEF"/>
    <property type="match status" value="1"/>
</dbReference>
<keyword evidence="6" id="KW-1185">Reference proteome</keyword>
<dbReference type="EMBL" id="CP007514">
    <property type="protein sequence ID" value="AHY45427.1"/>
    <property type="molecule type" value="Genomic_DNA"/>
</dbReference>
<evidence type="ECO:0000313" key="5">
    <source>
        <dbReference type="EMBL" id="MDX5892838.1"/>
    </source>
</evidence>
<dbReference type="RefSeq" id="WP_051589160.1">
    <property type="nucleotide sequence ID" value="NZ_CP007514.1"/>
</dbReference>
<evidence type="ECO:0000256" key="1">
    <source>
        <dbReference type="SAM" id="Phobius"/>
    </source>
</evidence>
<dbReference type="STRING" id="42256.RradSPS_0144"/>
<dbReference type="CDD" id="cd01948">
    <property type="entry name" value="EAL"/>
    <property type="match status" value="1"/>
</dbReference>
<gene>
    <name evidence="4" type="ORF">RradSPS_0144</name>
    <name evidence="5" type="ORF">SIL72_02235</name>
</gene>
<dbReference type="InterPro" id="IPR035919">
    <property type="entry name" value="EAL_sf"/>
</dbReference>
<dbReference type="FunFam" id="3.30.70.270:FF:000001">
    <property type="entry name" value="Diguanylate cyclase domain protein"/>
    <property type="match status" value="1"/>
</dbReference>
<dbReference type="Proteomes" id="UP000025229">
    <property type="component" value="Chromosome"/>
</dbReference>
<feature type="transmembrane region" description="Helical" evidence="1">
    <location>
        <begin position="41"/>
        <end position="58"/>
    </location>
</feature>
<name>A0A023WYX5_RUBRA</name>
<sequence length="625" mass="67997">MHNLEAQAHHLGQLLNVLFTAGMCFSGFFALIYVLANETSIGIVSLIVLAFSGLSLVARRCLKTGLHQQSVLIVCSAILAASLGVLILEPTMFPAVAVTPLVCVGVALPYANEPVLKGLIMAAWVATGIAAVTGAWMLAHLPDNPLSLLDVAAIATTLVTAAALLLLVLWQFRSRLLTSLKQARAAEERLSHEVKHDSLTGLPNRSMLTECLREALREGSEGSHALLFLDVDRFKHVNDSMGHDTGDELLRAVAERILLCVRERDLVARMGGDEFVILLKDVRPGDAETLARRIKDSLGAPVRLHGSEFYVTVSVGIVPDLARYRDPQGPIRDADTAMYRAKGSGKSRFVVFDEEMRKSAVSLLKLENDLRRAVEREEFTVHYQPVVWLASGGVSGFEALARWEHPERGLLGPDAFMRLAEETGLVHEIDRFVLAAACRQVALWREVHRETFPPAISVNLSPTGLLRPDLVPEVANVLAETGLPGYALVLELTERAVMEDAEASLDALHRLRGLGVRVHVDDFGTGYSSLQLLHRLPVDALKIDRSFISGEAASAGVTGESAEIVQTILTMAHALGMEVVAEGVETDEQLDALREMGCDFVQGRRFSEPVPKEKAASILAAEPVW</sequence>
<dbReference type="PROSITE" id="PS50887">
    <property type="entry name" value="GGDEF"/>
    <property type="match status" value="1"/>
</dbReference>
<dbReference type="Pfam" id="PF00990">
    <property type="entry name" value="GGDEF"/>
    <property type="match status" value="1"/>
</dbReference>
<dbReference type="InterPro" id="IPR001633">
    <property type="entry name" value="EAL_dom"/>
</dbReference>
<dbReference type="HOGENOM" id="CLU_000445_70_50_11"/>
<dbReference type="Pfam" id="PF00563">
    <property type="entry name" value="EAL"/>
    <property type="match status" value="1"/>
</dbReference>
<dbReference type="CDD" id="cd01949">
    <property type="entry name" value="GGDEF"/>
    <property type="match status" value="1"/>
</dbReference>
<feature type="domain" description="GGDEF" evidence="3">
    <location>
        <begin position="222"/>
        <end position="354"/>
    </location>
</feature>
<dbReference type="InterPro" id="IPR000160">
    <property type="entry name" value="GGDEF_dom"/>
</dbReference>
<dbReference type="InterPro" id="IPR029787">
    <property type="entry name" value="Nucleotide_cyclase"/>
</dbReference>
<dbReference type="KEGG" id="rrd:RradSPS_0144"/>
<evidence type="ECO:0000313" key="6">
    <source>
        <dbReference type="Proteomes" id="UP000025229"/>
    </source>
</evidence>
<proteinExistence type="predicted"/>
<evidence type="ECO:0000259" key="2">
    <source>
        <dbReference type="PROSITE" id="PS50883"/>
    </source>
</evidence>
<dbReference type="SMART" id="SM00052">
    <property type="entry name" value="EAL"/>
    <property type="match status" value="1"/>
</dbReference>
<organism evidence="4 6">
    <name type="scientific">Rubrobacter radiotolerans</name>
    <name type="common">Arthrobacter radiotolerans</name>
    <dbReference type="NCBI Taxonomy" id="42256"/>
    <lineage>
        <taxon>Bacteria</taxon>
        <taxon>Bacillati</taxon>
        <taxon>Actinomycetota</taxon>
        <taxon>Rubrobacteria</taxon>
        <taxon>Rubrobacterales</taxon>
        <taxon>Rubrobacteraceae</taxon>
        <taxon>Rubrobacter</taxon>
    </lineage>
</organism>